<dbReference type="InterPro" id="IPR033403">
    <property type="entry name" value="DUF5110"/>
</dbReference>
<protein>
    <submittedName>
        <fullName evidence="2">Uncharacterized protein DUF5110</fullName>
    </submittedName>
</protein>
<sequence>MLYEDDCTTFEQRNGVYNWVKIEWKDGVEFTRNGNYPGIRYNISG</sequence>
<dbReference type="Proteomes" id="UP000252415">
    <property type="component" value="Unassembled WGS sequence"/>
</dbReference>
<gene>
    <name evidence="2" type="ORF">DFP97_11666</name>
</gene>
<evidence type="ECO:0000313" key="3">
    <source>
        <dbReference type="Proteomes" id="UP000252415"/>
    </source>
</evidence>
<keyword evidence="3" id="KW-1185">Reference proteome</keyword>
<comment type="caution">
    <text evidence="2">The sequence shown here is derived from an EMBL/GenBank/DDBJ whole genome shotgun (WGS) entry which is preliminary data.</text>
</comment>
<proteinExistence type="predicted"/>
<evidence type="ECO:0000259" key="1">
    <source>
        <dbReference type="Pfam" id="PF17137"/>
    </source>
</evidence>
<dbReference type="Pfam" id="PF17137">
    <property type="entry name" value="DUF5110"/>
    <property type="match status" value="1"/>
</dbReference>
<accession>A0A368VLX8</accession>
<name>A0A368VLX8_9BACL</name>
<dbReference type="AlphaFoldDB" id="A0A368VLX8"/>
<organism evidence="2 3">
    <name type="scientific">Paenibacillus prosopidis</name>
    <dbReference type="NCBI Taxonomy" id="630520"/>
    <lineage>
        <taxon>Bacteria</taxon>
        <taxon>Bacillati</taxon>
        <taxon>Bacillota</taxon>
        <taxon>Bacilli</taxon>
        <taxon>Bacillales</taxon>
        <taxon>Paenibacillaceae</taxon>
        <taxon>Paenibacillus</taxon>
    </lineage>
</organism>
<reference evidence="2 3" key="1">
    <citation type="submission" date="2018-07" db="EMBL/GenBank/DDBJ databases">
        <title>Genomic Encyclopedia of Type Strains, Phase III (KMG-III): the genomes of soil and plant-associated and newly described type strains.</title>
        <authorList>
            <person name="Whitman W."/>
        </authorList>
    </citation>
    <scope>NUCLEOTIDE SEQUENCE [LARGE SCALE GENOMIC DNA]</scope>
    <source>
        <strain evidence="2 3">CECT 7506</strain>
    </source>
</reference>
<evidence type="ECO:0000313" key="2">
    <source>
        <dbReference type="EMBL" id="RCW42504.1"/>
    </source>
</evidence>
<dbReference type="RefSeq" id="WP_114382679.1">
    <property type="nucleotide sequence ID" value="NZ_QPJD01000016.1"/>
</dbReference>
<dbReference type="EMBL" id="QPJD01000016">
    <property type="protein sequence ID" value="RCW42504.1"/>
    <property type="molecule type" value="Genomic_DNA"/>
</dbReference>
<feature type="domain" description="DUF5110" evidence="1">
    <location>
        <begin position="2"/>
        <end position="40"/>
    </location>
</feature>